<dbReference type="InterPro" id="IPR000792">
    <property type="entry name" value="Tscrpt_reg_LuxR_C"/>
</dbReference>
<evidence type="ECO:0000313" key="6">
    <source>
        <dbReference type="Proteomes" id="UP000315440"/>
    </source>
</evidence>
<keyword evidence="1" id="KW-0805">Transcription regulation</keyword>
<keyword evidence="6" id="KW-1185">Reference proteome</keyword>
<dbReference type="PANTHER" id="PTHR44688:SF16">
    <property type="entry name" value="DNA-BINDING TRANSCRIPTIONAL ACTIVATOR DEVR_DOSR"/>
    <property type="match status" value="1"/>
</dbReference>
<dbReference type="GO" id="GO:0006355">
    <property type="term" value="P:regulation of DNA-templated transcription"/>
    <property type="evidence" value="ECO:0007669"/>
    <property type="project" value="InterPro"/>
</dbReference>
<reference evidence="5 6" key="1">
    <citation type="submission" date="2019-02" db="EMBL/GenBank/DDBJ databases">
        <title>Deep-cultivation of Planctomycetes and their phenomic and genomic characterization uncovers novel biology.</title>
        <authorList>
            <person name="Wiegand S."/>
            <person name="Jogler M."/>
            <person name="Boedeker C."/>
            <person name="Pinto D."/>
            <person name="Vollmers J."/>
            <person name="Rivas-Marin E."/>
            <person name="Kohn T."/>
            <person name="Peeters S.H."/>
            <person name="Heuer A."/>
            <person name="Rast P."/>
            <person name="Oberbeckmann S."/>
            <person name="Bunk B."/>
            <person name="Jeske O."/>
            <person name="Meyerdierks A."/>
            <person name="Storesund J.E."/>
            <person name="Kallscheuer N."/>
            <person name="Luecker S."/>
            <person name="Lage O.M."/>
            <person name="Pohl T."/>
            <person name="Merkel B.J."/>
            <person name="Hornburger P."/>
            <person name="Mueller R.-W."/>
            <person name="Bruemmer F."/>
            <person name="Labrenz M."/>
            <person name="Spormann A.M."/>
            <person name="Op Den Camp H."/>
            <person name="Overmann J."/>
            <person name="Amann R."/>
            <person name="Jetten M.S.M."/>
            <person name="Mascher T."/>
            <person name="Medema M.H."/>
            <person name="Devos D.P."/>
            <person name="Kaster A.-K."/>
            <person name="Ovreas L."/>
            <person name="Rohde M."/>
            <person name="Galperin M.Y."/>
            <person name="Jogler C."/>
        </authorList>
    </citation>
    <scope>NUCLEOTIDE SEQUENCE [LARGE SCALE GENOMIC DNA]</scope>
    <source>
        <strain evidence="5 6">Mal64</strain>
    </source>
</reference>
<dbReference type="Proteomes" id="UP000315440">
    <property type="component" value="Unassembled WGS sequence"/>
</dbReference>
<comment type="caution">
    <text evidence="5">The sequence shown here is derived from an EMBL/GenBank/DDBJ whole genome shotgun (WGS) entry which is preliminary data.</text>
</comment>
<dbReference type="AlphaFoldDB" id="A0A5C5ZLE5"/>
<gene>
    <name evidence="5" type="ORF">Mal64_17410</name>
</gene>
<keyword evidence="3" id="KW-0804">Transcription</keyword>
<sequence length="270" mass="29976">MEASASILDLASEAFALDSPTADRLEYFVNETLSRHAQGASMLRVVCNEMHGDESEFKPILRRDFHANQASADTATPFYSHGMLQAHDVLAMPINQRLRAQPGQAVESYAGDLLGEEALLASSLYRDCFQPSGFQDAWMSVRVIDADYSFGLIAPQRTGAARLSNSEINTLSTLGRITGALWMDVAQRPVKTADHLLEAHGLPETQVKVLKFALTGLSEKWIARRIDRSPHTVHNHLRELYRRFNVSSRAELIALSLGRFKTPSVNPKQT</sequence>
<evidence type="ECO:0000259" key="4">
    <source>
        <dbReference type="PROSITE" id="PS50043"/>
    </source>
</evidence>
<dbReference type="InterPro" id="IPR036388">
    <property type="entry name" value="WH-like_DNA-bd_sf"/>
</dbReference>
<dbReference type="InterPro" id="IPR016032">
    <property type="entry name" value="Sig_transdc_resp-reg_C-effctor"/>
</dbReference>
<proteinExistence type="predicted"/>
<dbReference type="SUPFAM" id="SSF46894">
    <property type="entry name" value="C-terminal effector domain of the bipartite response regulators"/>
    <property type="match status" value="1"/>
</dbReference>
<keyword evidence="2" id="KW-0238">DNA-binding</keyword>
<dbReference type="CDD" id="cd06170">
    <property type="entry name" value="LuxR_C_like"/>
    <property type="match status" value="1"/>
</dbReference>
<protein>
    <submittedName>
        <fullName evidence="5">Bacterial regulatory protein, luxR family</fullName>
    </submittedName>
</protein>
<dbReference type="PANTHER" id="PTHR44688">
    <property type="entry name" value="DNA-BINDING TRANSCRIPTIONAL ACTIVATOR DEVR_DOSR"/>
    <property type="match status" value="1"/>
</dbReference>
<dbReference type="OrthoDB" id="252792at2"/>
<dbReference type="RefSeq" id="WP_146399172.1">
    <property type="nucleotide sequence ID" value="NZ_SJPQ01000002.1"/>
</dbReference>
<organism evidence="5 6">
    <name type="scientific">Pseudobythopirellula maris</name>
    <dbReference type="NCBI Taxonomy" id="2527991"/>
    <lineage>
        <taxon>Bacteria</taxon>
        <taxon>Pseudomonadati</taxon>
        <taxon>Planctomycetota</taxon>
        <taxon>Planctomycetia</taxon>
        <taxon>Pirellulales</taxon>
        <taxon>Lacipirellulaceae</taxon>
        <taxon>Pseudobythopirellula</taxon>
    </lineage>
</organism>
<feature type="domain" description="HTH luxR-type" evidence="4">
    <location>
        <begin position="195"/>
        <end position="260"/>
    </location>
</feature>
<evidence type="ECO:0000313" key="5">
    <source>
        <dbReference type="EMBL" id="TWT88262.1"/>
    </source>
</evidence>
<evidence type="ECO:0000256" key="3">
    <source>
        <dbReference type="ARBA" id="ARBA00023163"/>
    </source>
</evidence>
<evidence type="ECO:0000256" key="1">
    <source>
        <dbReference type="ARBA" id="ARBA00023015"/>
    </source>
</evidence>
<dbReference type="SMART" id="SM00421">
    <property type="entry name" value="HTH_LUXR"/>
    <property type="match status" value="1"/>
</dbReference>
<dbReference type="EMBL" id="SJPQ01000002">
    <property type="protein sequence ID" value="TWT88262.1"/>
    <property type="molecule type" value="Genomic_DNA"/>
</dbReference>
<accession>A0A5C5ZLE5</accession>
<dbReference type="GO" id="GO:0003677">
    <property type="term" value="F:DNA binding"/>
    <property type="evidence" value="ECO:0007669"/>
    <property type="project" value="UniProtKB-KW"/>
</dbReference>
<dbReference type="Gene3D" id="1.10.10.10">
    <property type="entry name" value="Winged helix-like DNA-binding domain superfamily/Winged helix DNA-binding domain"/>
    <property type="match status" value="1"/>
</dbReference>
<dbReference type="PROSITE" id="PS50043">
    <property type="entry name" value="HTH_LUXR_2"/>
    <property type="match status" value="1"/>
</dbReference>
<dbReference type="Pfam" id="PF00196">
    <property type="entry name" value="GerE"/>
    <property type="match status" value="1"/>
</dbReference>
<name>A0A5C5ZLE5_9BACT</name>
<evidence type="ECO:0000256" key="2">
    <source>
        <dbReference type="ARBA" id="ARBA00023125"/>
    </source>
</evidence>